<dbReference type="Gene3D" id="3.30.70.600">
    <property type="entry name" value="Ribosomal protein S10 domain"/>
    <property type="match status" value="1"/>
</dbReference>
<dbReference type="AlphaFoldDB" id="A0AAN9GD56"/>
<accession>A0AAN9GD56</accession>
<organism evidence="4 5">
    <name type="scientific">Littorina saxatilis</name>
    <dbReference type="NCBI Taxonomy" id="31220"/>
    <lineage>
        <taxon>Eukaryota</taxon>
        <taxon>Metazoa</taxon>
        <taxon>Spiralia</taxon>
        <taxon>Lophotrochozoa</taxon>
        <taxon>Mollusca</taxon>
        <taxon>Gastropoda</taxon>
        <taxon>Caenogastropoda</taxon>
        <taxon>Littorinimorpha</taxon>
        <taxon>Littorinoidea</taxon>
        <taxon>Littorinidae</taxon>
        <taxon>Littorina</taxon>
    </lineage>
</organism>
<dbReference type="PANTHER" id="PTHR13473">
    <property type="entry name" value="MITOCHONDRIAL RIBOSOMAL PROTEIN L48"/>
    <property type="match status" value="1"/>
</dbReference>
<evidence type="ECO:0000313" key="4">
    <source>
        <dbReference type="EMBL" id="KAK7104643.1"/>
    </source>
</evidence>
<keyword evidence="1" id="KW-0689">Ribosomal protein</keyword>
<keyword evidence="2" id="KW-0687">Ribonucleoprotein</keyword>
<dbReference type="Pfam" id="PF00338">
    <property type="entry name" value="Ribosomal_S10"/>
    <property type="match status" value="1"/>
</dbReference>
<comment type="caution">
    <text evidence="4">The sequence shown here is derived from an EMBL/GenBank/DDBJ whole genome shotgun (WGS) entry which is preliminary data.</text>
</comment>
<dbReference type="InterPro" id="IPR036838">
    <property type="entry name" value="Ribosomal_uS10_dom_sf"/>
</dbReference>
<dbReference type="GO" id="GO:0005761">
    <property type="term" value="C:mitochondrial ribosome"/>
    <property type="evidence" value="ECO:0007669"/>
    <property type="project" value="InterPro"/>
</dbReference>
<reference evidence="4 5" key="1">
    <citation type="submission" date="2024-02" db="EMBL/GenBank/DDBJ databases">
        <title>Chromosome-scale genome assembly of the rough periwinkle Littorina saxatilis.</title>
        <authorList>
            <person name="De Jode A."/>
            <person name="Faria R."/>
            <person name="Formenti G."/>
            <person name="Sims Y."/>
            <person name="Smith T.P."/>
            <person name="Tracey A."/>
            <person name="Wood J.M.D."/>
            <person name="Zagrodzka Z.B."/>
            <person name="Johannesson K."/>
            <person name="Butlin R.K."/>
            <person name="Leder E.H."/>
        </authorList>
    </citation>
    <scope>NUCLEOTIDE SEQUENCE [LARGE SCALE GENOMIC DNA]</scope>
    <source>
        <strain evidence="4">Snail1</strain>
        <tissue evidence="4">Muscle</tissue>
    </source>
</reference>
<dbReference type="Proteomes" id="UP001374579">
    <property type="component" value="Unassembled WGS sequence"/>
</dbReference>
<dbReference type="SUPFAM" id="SSF54999">
    <property type="entry name" value="Ribosomal protein S10"/>
    <property type="match status" value="1"/>
</dbReference>
<sequence length="200" mass="22851">MASAARLLQVGRRVVSGWVHTAQAARPNTCEICCKTNVRALSRSAPVAGIFEPDDLKLEPDIPEYPPLKLQMRGYDFVILESYAKYVHGLADSLGLDTDAWAVPARSKDIHTFKPNSTVVDNKYSLKMFERVVQIESVPSPRLPILLEMMRTHAPEGVTINVKESEPEEEEFRYIPDKEMRDLRQQMKVIEDAREERRKK</sequence>
<name>A0AAN9GD56_9CAEN</name>
<keyword evidence="5" id="KW-1185">Reference proteome</keyword>
<evidence type="ECO:0000259" key="3">
    <source>
        <dbReference type="SMART" id="SM01403"/>
    </source>
</evidence>
<evidence type="ECO:0000256" key="2">
    <source>
        <dbReference type="ARBA" id="ARBA00023274"/>
    </source>
</evidence>
<gene>
    <name evidence="4" type="ORF">V1264_019327</name>
</gene>
<evidence type="ECO:0000313" key="5">
    <source>
        <dbReference type="Proteomes" id="UP001374579"/>
    </source>
</evidence>
<proteinExistence type="predicted"/>
<dbReference type="EMBL" id="JBAMIC010000008">
    <property type="protein sequence ID" value="KAK7104643.1"/>
    <property type="molecule type" value="Genomic_DNA"/>
</dbReference>
<protein>
    <recommendedName>
        <fullName evidence="3">Small ribosomal subunit protein uS10 domain-containing protein</fullName>
    </recommendedName>
</protein>
<dbReference type="InterPro" id="IPR027486">
    <property type="entry name" value="Ribosomal_uS10_dom"/>
</dbReference>
<dbReference type="SMART" id="SM01403">
    <property type="entry name" value="Ribosomal_S10"/>
    <property type="match status" value="1"/>
</dbReference>
<evidence type="ECO:0000256" key="1">
    <source>
        <dbReference type="ARBA" id="ARBA00022980"/>
    </source>
</evidence>
<feature type="domain" description="Small ribosomal subunit protein uS10" evidence="3">
    <location>
        <begin position="69"/>
        <end position="163"/>
    </location>
</feature>
<dbReference type="InterPro" id="IPR027487">
    <property type="entry name" value="Ribosomal_mL48"/>
</dbReference>
<dbReference type="GO" id="GO:1990904">
    <property type="term" value="C:ribonucleoprotein complex"/>
    <property type="evidence" value="ECO:0007669"/>
    <property type="project" value="UniProtKB-KW"/>
</dbReference>
<dbReference type="PANTHER" id="PTHR13473:SF0">
    <property type="entry name" value="LARGE RIBOSOMAL SUBUNIT PROTEIN ML48"/>
    <property type="match status" value="1"/>
</dbReference>